<dbReference type="InterPro" id="IPR006127">
    <property type="entry name" value="ZnuA-like"/>
</dbReference>
<keyword evidence="8" id="KW-1185">Reference proteome</keyword>
<dbReference type="RefSeq" id="WP_210048791.1">
    <property type="nucleotide sequence ID" value="NZ_JAGINX010000001.1"/>
</dbReference>
<proteinExistence type="predicted"/>
<evidence type="ECO:0000313" key="8">
    <source>
        <dbReference type="Proteomes" id="UP001519331"/>
    </source>
</evidence>
<dbReference type="EMBL" id="JAGINX010000001">
    <property type="protein sequence ID" value="MBP2318441.1"/>
    <property type="molecule type" value="Genomic_DNA"/>
</dbReference>
<dbReference type="PANTHER" id="PTHR42953:SF1">
    <property type="entry name" value="METAL-BINDING PROTEIN HI_0362-RELATED"/>
    <property type="match status" value="1"/>
</dbReference>
<dbReference type="Gene3D" id="3.40.50.1980">
    <property type="entry name" value="Nitrogenase molybdenum iron protein domain"/>
    <property type="match status" value="2"/>
</dbReference>
<protein>
    <submittedName>
        <fullName evidence="7">Zinc/manganese transport system substrate-binding protein</fullName>
    </submittedName>
</protein>
<evidence type="ECO:0000256" key="4">
    <source>
        <dbReference type="ARBA" id="ARBA00022729"/>
    </source>
</evidence>
<evidence type="ECO:0000256" key="3">
    <source>
        <dbReference type="ARBA" id="ARBA00022723"/>
    </source>
</evidence>
<evidence type="ECO:0000256" key="2">
    <source>
        <dbReference type="ARBA" id="ARBA00022448"/>
    </source>
</evidence>
<name>A0ABS4T1V8_9MICC</name>
<dbReference type="Proteomes" id="UP001519331">
    <property type="component" value="Unassembled WGS sequence"/>
</dbReference>
<dbReference type="SUPFAM" id="SSF53807">
    <property type="entry name" value="Helical backbone' metal receptor"/>
    <property type="match status" value="1"/>
</dbReference>
<organism evidence="7 8">
    <name type="scientific">Nesterenkonia lacusekhoensis</name>
    <dbReference type="NCBI Taxonomy" id="150832"/>
    <lineage>
        <taxon>Bacteria</taxon>
        <taxon>Bacillati</taxon>
        <taxon>Actinomycetota</taxon>
        <taxon>Actinomycetes</taxon>
        <taxon>Micrococcales</taxon>
        <taxon>Micrococcaceae</taxon>
        <taxon>Nesterenkonia</taxon>
    </lineage>
</organism>
<accession>A0ABS4T1V8</accession>
<keyword evidence="4 6" id="KW-0732">Signal</keyword>
<evidence type="ECO:0000313" key="7">
    <source>
        <dbReference type="EMBL" id="MBP2318441.1"/>
    </source>
</evidence>
<feature type="coiled-coil region" evidence="5">
    <location>
        <begin position="168"/>
        <end position="195"/>
    </location>
</feature>
<keyword evidence="3" id="KW-0479">Metal-binding</keyword>
<comment type="caution">
    <text evidence="7">The sequence shown here is derived from an EMBL/GenBank/DDBJ whole genome shotgun (WGS) entry which is preliminary data.</text>
</comment>
<dbReference type="PANTHER" id="PTHR42953">
    <property type="entry name" value="HIGH-AFFINITY ZINC UPTAKE SYSTEM PROTEIN ZNUA-RELATED"/>
    <property type="match status" value="1"/>
</dbReference>
<keyword evidence="2" id="KW-0813">Transport</keyword>
<reference evidence="7 8" key="1">
    <citation type="submission" date="2021-03" db="EMBL/GenBank/DDBJ databases">
        <title>Sequencing the genomes of 1000 actinobacteria strains.</title>
        <authorList>
            <person name="Klenk H.-P."/>
        </authorList>
    </citation>
    <scope>NUCLEOTIDE SEQUENCE [LARGE SCALE GENOMIC DNA]</scope>
    <source>
        <strain evidence="7 8">DSM 12544</strain>
    </source>
</reference>
<dbReference type="PROSITE" id="PS51257">
    <property type="entry name" value="PROKAR_LIPOPROTEIN"/>
    <property type="match status" value="1"/>
</dbReference>
<feature type="chain" id="PRO_5047094125" evidence="6">
    <location>
        <begin position="24"/>
        <end position="312"/>
    </location>
</feature>
<gene>
    <name evidence="7" type="ORF">JOF45_001460</name>
</gene>
<feature type="signal peptide" evidence="6">
    <location>
        <begin position="1"/>
        <end position="23"/>
    </location>
</feature>
<dbReference type="Pfam" id="PF01297">
    <property type="entry name" value="ZnuA"/>
    <property type="match status" value="1"/>
</dbReference>
<evidence type="ECO:0000256" key="1">
    <source>
        <dbReference type="ARBA" id="ARBA00004196"/>
    </source>
</evidence>
<evidence type="ECO:0000256" key="5">
    <source>
        <dbReference type="SAM" id="Coils"/>
    </source>
</evidence>
<evidence type="ECO:0000256" key="6">
    <source>
        <dbReference type="SAM" id="SignalP"/>
    </source>
</evidence>
<keyword evidence="5" id="KW-0175">Coiled coil</keyword>
<dbReference type="InterPro" id="IPR050492">
    <property type="entry name" value="Bact_metal-bind_prot9"/>
</dbReference>
<comment type="subcellular location">
    <subcellularLocation>
        <location evidence="1">Cell envelope</location>
    </subcellularLocation>
</comment>
<sequence length="312" mass="34098">MHSSLLRPAALTAAALLALTACSDDSDGEAGAGGAEGEDTGLLIVAPTDVYADLVQQIVGDTAEVEPLVDNPAIDPHSYEASPQDRLLVEEADVVLANGGGYDSYMNQLADSAGIAEDVYQVIEGDHEHSHEWDGEYENEHIWYDLGLMSSFAQDFSEHMGELAPENAEAYEENAQALSAEIDELLERAQDIDAEGLAYFATEPVSQFLLLDSGFEDLTEEEFLSAVEHGDDVSPRLYQDSMDLVTEGEVDALAYNPQTETHQSQQIREAAEEAGLPLLEFSETFPDDVEDYLAWMEQNISQVEETVEELRA</sequence>